<dbReference type="PROSITE" id="PS00455">
    <property type="entry name" value="AMP_BINDING"/>
    <property type="match status" value="1"/>
</dbReference>
<evidence type="ECO:0000256" key="3">
    <source>
        <dbReference type="ARBA" id="ARBA00022741"/>
    </source>
</evidence>
<evidence type="ECO:0000256" key="2">
    <source>
        <dbReference type="ARBA" id="ARBA00022598"/>
    </source>
</evidence>
<dbReference type="InterPro" id="IPR020845">
    <property type="entry name" value="AMP-binding_CS"/>
</dbReference>
<dbReference type="Pfam" id="PF00501">
    <property type="entry name" value="AMP-binding"/>
    <property type="match status" value="1"/>
</dbReference>
<dbReference type="Gene3D" id="3.30.300.30">
    <property type="match status" value="1"/>
</dbReference>
<dbReference type="SUPFAM" id="SSF56801">
    <property type="entry name" value="Acetyl-CoA synthetase-like"/>
    <property type="match status" value="1"/>
</dbReference>
<evidence type="ECO:0000313" key="7">
    <source>
        <dbReference type="EMBL" id="QMT04085.1"/>
    </source>
</evidence>
<evidence type="ECO:0000256" key="4">
    <source>
        <dbReference type="ARBA" id="ARBA00022840"/>
    </source>
</evidence>
<dbReference type="InterPro" id="IPR000873">
    <property type="entry name" value="AMP-dep_synth/lig_dom"/>
</dbReference>
<name>A0A7D7LUZ0_9ACTN</name>
<keyword evidence="4" id="KW-0067">ATP-binding</keyword>
<dbReference type="PANTHER" id="PTHR42921">
    <property type="entry name" value="ACETOACETYL-COA SYNTHETASE"/>
    <property type="match status" value="1"/>
</dbReference>
<evidence type="ECO:0000256" key="1">
    <source>
        <dbReference type="ARBA" id="ARBA00006432"/>
    </source>
</evidence>
<reference evidence="8" key="1">
    <citation type="submission" date="2020-07" db="EMBL/GenBank/DDBJ databases">
        <title>novel species isolated from the respiratory tract of Marmot.</title>
        <authorList>
            <person name="Zhang G."/>
        </authorList>
    </citation>
    <scope>NUCLEOTIDE SEQUENCE [LARGE SCALE GENOMIC DNA]</scope>
    <source>
        <strain evidence="8">686</strain>
    </source>
</reference>
<proteinExistence type="inferred from homology"/>
<dbReference type="InterPro" id="IPR005914">
    <property type="entry name" value="Acac_CoA_synth"/>
</dbReference>
<accession>A0A7D7LUZ0</accession>
<feature type="domain" description="AMP-dependent synthetase/ligase" evidence="5">
    <location>
        <begin position="101"/>
        <end position="477"/>
    </location>
</feature>
<evidence type="ECO:0000259" key="6">
    <source>
        <dbReference type="Pfam" id="PF16177"/>
    </source>
</evidence>
<dbReference type="AlphaFoldDB" id="A0A7D7LUZ0"/>
<dbReference type="PANTHER" id="PTHR42921:SF1">
    <property type="entry name" value="ACETOACETYL-COA SYNTHETASE"/>
    <property type="match status" value="1"/>
</dbReference>
<dbReference type="GO" id="GO:0006629">
    <property type="term" value="P:lipid metabolic process"/>
    <property type="evidence" value="ECO:0007669"/>
    <property type="project" value="InterPro"/>
</dbReference>
<gene>
    <name evidence="7" type="ORF">H1R19_22405</name>
</gene>
<dbReference type="NCBIfam" id="NF002937">
    <property type="entry name" value="PRK03584.1"/>
    <property type="match status" value="1"/>
</dbReference>
<dbReference type="InterPro" id="IPR042099">
    <property type="entry name" value="ANL_N_sf"/>
</dbReference>
<dbReference type="InterPro" id="IPR032387">
    <property type="entry name" value="ACAS_N"/>
</dbReference>
<dbReference type="Pfam" id="PF16177">
    <property type="entry name" value="ACAS_N"/>
    <property type="match status" value="1"/>
</dbReference>
<dbReference type="Proteomes" id="UP000515663">
    <property type="component" value="Chromosome"/>
</dbReference>
<sequence length="660" mass="72222">MLWRPATVAESNNMQTFRHWLGTERQVDIPDYPALWRWSVSDLAGFWEAIADYFDVGFHERPTTVIAGSQMPEVTWFEGATLNYAEHALRFGDGKRDSDLAVIFEGESGFSQSITYGELRHQVAAVRAALVELGVRAGDRVVALAPNIPQTLVAFLSAASIGAIWSSCSPDFGATAVIDRFSQVTPTVLFAVDGYPYNGKKFDIRSTVVQIRDELPTLKTTVLIDYLGIEATSPRVDTSTAAHPNVGWDEMIERHRGATVQYESVPFDHPLWILYSSGTTGLPKAIVHGHGGMLLEHLKAIGLHSDLGPQDRFFWFTTTGWMVWNFLVGGLLVGSTVVLYDGSPTYESLSVLWRLAERHRVKYFGTSPLFIDTCAREGLIPGEQYDLPALRTIGVTGSPLTEPGFRWIHRSVGPDIQVASVSGGTDVCTALVGASPDVPVWVGEISCATLGAAVEIFDDSGNQLVGEVGELVVTKPMPAMPVCFWNDPDRSRLREAYFDTFPGVWRHGDSAMVTERGTFVVSGRSDSTLNRGGIRMGTAEFYRVVESFPGVLDSLVIDTSSGGTRGDLLCFVVLADGRTLDDLTPSLATLLRRELSPRHVPDQFIEIAEVPRTLSGKKVEVPIKKILAGADPNTVISRDALRNPNALRGFVPRHALNTKS</sequence>
<dbReference type="NCBIfam" id="TIGR01217">
    <property type="entry name" value="ac_ac_CoA_syn"/>
    <property type="match status" value="1"/>
</dbReference>
<dbReference type="GO" id="GO:0030729">
    <property type="term" value="F:acetoacetate-CoA ligase activity"/>
    <property type="evidence" value="ECO:0007669"/>
    <property type="project" value="UniProtKB-EC"/>
</dbReference>
<keyword evidence="8" id="KW-1185">Reference proteome</keyword>
<dbReference type="EMBL" id="CP059491">
    <property type="protein sequence ID" value="QMT04085.1"/>
    <property type="molecule type" value="Genomic_DNA"/>
</dbReference>
<dbReference type="InterPro" id="IPR045851">
    <property type="entry name" value="AMP-bd_C_sf"/>
</dbReference>
<comment type="similarity">
    <text evidence="1">Belongs to the ATP-dependent AMP-binding enzyme family.</text>
</comment>
<protein>
    <submittedName>
        <fullName evidence="7">Acetoacetate--CoA ligase</fullName>
        <ecNumber evidence="7">6.2.1.16</ecNumber>
    </submittedName>
</protein>
<evidence type="ECO:0000313" key="8">
    <source>
        <dbReference type="Proteomes" id="UP000515663"/>
    </source>
</evidence>
<feature type="domain" description="Acetyl-coenzyme A synthetase N-terminal" evidence="6">
    <location>
        <begin position="32"/>
        <end position="88"/>
    </location>
</feature>
<dbReference type="KEGG" id="gji:H1R19_22405"/>
<organism evidence="7 8">
    <name type="scientific">Gordonia jinghuaiqii</name>
    <dbReference type="NCBI Taxonomy" id="2758710"/>
    <lineage>
        <taxon>Bacteria</taxon>
        <taxon>Bacillati</taxon>
        <taxon>Actinomycetota</taxon>
        <taxon>Actinomycetes</taxon>
        <taxon>Mycobacteriales</taxon>
        <taxon>Gordoniaceae</taxon>
        <taxon>Gordonia</taxon>
    </lineage>
</organism>
<evidence type="ECO:0000259" key="5">
    <source>
        <dbReference type="Pfam" id="PF00501"/>
    </source>
</evidence>
<dbReference type="Gene3D" id="3.40.50.12780">
    <property type="entry name" value="N-terminal domain of ligase-like"/>
    <property type="match status" value="1"/>
</dbReference>
<keyword evidence="2 7" id="KW-0436">Ligase</keyword>
<dbReference type="GO" id="GO:0005524">
    <property type="term" value="F:ATP binding"/>
    <property type="evidence" value="ECO:0007669"/>
    <property type="project" value="UniProtKB-KW"/>
</dbReference>
<dbReference type="EC" id="6.2.1.16" evidence="7"/>
<keyword evidence="3" id="KW-0547">Nucleotide-binding</keyword>